<feature type="transmembrane region" description="Helical" evidence="1">
    <location>
        <begin position="65"/>
        <end position="85"/>
    </location>
</feature>
<dbReference type="EMBL" id="MJGC01000080">
    <property type="protein sequence ID" value="OEJ73723.1"/>
    <property type="molecule type" value="Genomic_DNA"/>
</dbReference>
<dbReference type="AlphaFoldDB" id="A0A1E5QHD2"/>
<dbReference type="OrthoDB" id="516102at2"/>
<dbReference type="RefSeq" id="WP_069968669.1">
    <property type="nucleotide sequence ID" value="NZ_CM124774.1"/>
</dbReference>
<keyword evidence="1" id="KW-0812">Transmembrane</keyword>
<protein>
    <recommendedName>
        <fullName evidence="3">Phage holin family protein</fullName>
    </recommendedName>
</protein>
<sequence>MQPIDILIAWLVTSSSLLIISQLPLGIELESTPKAAIAAGTLGILNVLVLPIFRAFFFIPNVLTLGLLSGIFAFVMNVAIFALAARVIQGFTLKRGLLSAALGALALATVSNFIYGVLI</sequence>
<dbReference type="InterPro" id="IPR007165">
    <property type="entry name" value="Phage_holin_4_2"/>
</dbReference>
<evidence type="ECO:0000256" key="1">
    <source>
        <dbReference type="SAM" id="Phobius"/>
    </source>
</evidence>
<keyword evidence="1" id="KW-0472">Membrane</keyword>
<feature type="transmembrane region" description="Helical" evidence="1">
    <location>
        <begin position="37"/>
        <end position="59"/>
    </location>
</feature>
<proteinExistence type="predicted"/>
<name>A0A1E5QHD2_9CYAN</name>
<keyword evidence="1" id="KW-1133">Transmembrane helix</keyword>
<comment type="caution">
    <text evidence="2">The sequence shown here is derived from an EMBL/GenBank/DDBJ whole genome shotgun (WGS) entry which is preliminary data.</text>
</comment>
<dbReference type="Pfam" id="PF04020">
    <property type="entry name" value="Phage_holin_4_2"/>
    <property type="match status" value="1"/>
</dbReference>
<dbReference type="STRING" id="1781255.BH720_18305"/>
<reference evidence="2" key="1">
    <citation type="submission" date="2016-09" db="EMBL/GenBank/DDBJ databases">
        <title>Draft genome of thermotolerant cyanobacterium Desertifilum sp. strain IPPAS B-1220.</title>
        <authorList>
            <person name="Sinetova M.A."/>
            <person name="Bolakhan K."/>
            <person name="Zayadan B.K."/>
            <person name="Mironov K.S."/>
            <person name="Ustinova V."/>
            <person name="Kupriyanova E.V."/>
            <person name="Sidorov R.A."/>
            <person name="Skrypnik A.N."/>
            <person name="Gogoleva N.E."/>
            <person name="Gogolev Y.V."/>
            <person name="Los D.A."/>
        </authorList>
    </citation>
    <scope>NUCLEOTIDE SEQUENCE [LARGE SCALE GENOMIC DNA]</scope>
    <source>
        <strain evidence="2">IPPAS B-1220</strain>
    </source>
</reference>
<feature type="transmembrane region" description="Helical" evidence="1">
    <location>
        <begin position="97"/>
        <end position="118"/>
    </location>
</feature>
<feature type="transmembrane region" description="Helical" evidence="1">
    <location>
        <begin position="6"/>
        <end position="25"/>
    </location>
</feature>
<gene>
    <name evidence="2" type="ORF">BH720_18305</name>
</gene>
<accession>A0A1E5QHD2</accession>
<evidence type="ECO:0008006" key="3">
    <source>
        <dbReference type="Google" id="ProtNLM"/>
    </source>
</evidence>
<evidence type="ECO:0000313" key="2">
    <source>
        <dbReference type="EMBL" id="OEJ73723.1"/>
    </source>
</evidence>
<organism evidence="2">
    <name type="scientific">Desertifilum tharense IPPAS B-1220</name>
    <dbReference type="NCBI Taxonomy" id="1781255"/>
    <lineage>
        <taxon>Bacteria</taxon>
        <taxon>Bacillati</taxon>
        <taxon>Cyanobacteriota</taxon>
        <taxon>Cyanophyceae</taxon>
        <taxon>Desertifilales</taxon>
        <taxon>Desertifilaceae</taxon>
        <taxon>Desertifilum</taxon>
    </lineage>
</organism>